<comment type="caution">
    <text evidence="6">The sequence shown here is derived from an EMBL/GenBank/DDBJ whole genome shotgun (WGS) entry which is preliminary data.</text>
</comment>
<dbReference type="SMART" id="SM00382">
    <property type="entry name" value="AAA"/>
    <property type="match status" value="1"/>
</dbReference>
<keyword evidence="7" id="KW-1185">Reference proteome</keyword>
<dbReference type="GO" id="GO:0005886">
    <property type="term" value="C:plasma membrane"/>
    <property type="evidence" value="ECO:0007669"/>
    <property type="project" value="TreeGrafter"/>
</dbReference>
<dbReference type="AlphaFoldDB" id="A0A853G1L2"/>
<dbReference type="Pfam" id="PF00005">
    <property type="entry name" value="ABC_tran"/>
    <property type="match status" value="1"/>
</dbReference>
<dbReference type="InterPro" id="IPR051120">
    <property type="entry name" value="ABC_AA/LPS_Transport"/>
</dbReference>
<evidence type="ECO:0000313" key="7">
    <source>
        <dbReference type="Proteomes" id="UP000559809"/>
    </source>
</evidence>
<dbReference type="Proteomes" id="UP000559809">
    <property type="component" value="Unassembled WGS sequence"/>
</dbReference>
<feature type="domain" description="ABC transporter" evidence="5">
    <location>
        <begin position="5"/>
        <end position="252"/>
    </location>
</feature>
<proteinExistence type="predicted"/>
<dbReference type="InterPro" id="IPR003439">
    <property type="entry name" value="ABC_transporter-like_ATP-bd"/>
</dbReference>
<evidence type="ECO:0000256" key="4">
    <source>
        <dbReference type="ARBA" id="ARBA00022840"/>
    </source>
</evidence>
<dbReference type="PANTHER" id="PTHR45772:SF9">
    <property type="entry name" value="CONSERVED COMPONENT OF ABC TRANSPORTER FOR NATURAL AMINO ACIDS"/>
    <property type="match status" value="1"/>
</dbReference>
<dbReference type="InterPro" id="IPR027417">
    <property type="entry name" value="P-loop_NTPase"/>
</dbReference>
<keyword evidence="2" id="KW-1003">Cell membrane</keyword>
<keyword evidence="3" id="KW-0547">Nucleotide-binding</keyword>
<accession>A0A853G1L2</accession>
<dbReference type="RefSeq" id="WP_180157810.1">
    <property type="nucleotide sequence ID" value="NZ_JACCEM010000010.1"/>
</dbReference>
<dbReference type="Gene3D" id="3.40.50.300">
    <property type="entry name" value="P-loop containing nucleotide triphosphate hydrolases"/>
    <property type="match status" value="1"/>
</dbReference>
<evidence type="ECO:0000259" key="5">
    <source>
        <dbReference type="PROSITE" id="PS50893"/>
    </source>
</evidence>
<dbReference type="PANTHER" id="PTHR45772">
    <property type="entry name" value="CONSERVED COMPONENT OF ABC TRANSPORTER FOR NATURAL AMINO ACIDS-RELATED"/>
    <property type="match status" value="1"/>
</dbReference>
<evidence type="ECO:0000256" key="3">
    <source>
        <dbReference type="ARBA" id="ARBA00022741"/>
    </source>
</evidence>
<gene>
    <name evidence="6" type="ORF">H0A72_17835</name>
</gene>
<keyword evidence="4 6" id="KW-0067">ATP-binding</keyword>
<protein>
    <submittedName>
        <fullName evidence="6">ATP-binding cassette domain-containing protein</fullName>
    </submittedName>
</protein>
<evidence type="ECO:0000256" key="2">
    <source>
        <dbReference type="ARBA" id="ARBA00022475"/>
    </source>
</evidence>
<reference evidence="6 7" key="1">
    <citation type="submission" date="2020-07" db="EMBL/GenBank/DDBJ databases">
        <title>Taxonomic revisions and descriptions of new bacterial species based on genomic comparisons in the high-G+C-content subgroup of the family Alcaligenaceae.</title>
        <authorList>
            <person name="Szabo A."/>
            <person name="Felfoldi T."/>
        </authorList>
    </citation>
    <scope>NUCLEOTIDE SEQUENCE [LARGE SCALE GENOMIC DNA]</scope>
    <source>
        <strain evidence="6 7">LMG 24012</strain>
    </source>
</reference>
<dbReference type="EMBL" id="JACCEM010000010">
    <property type="protein sequence ID" value="NYT51178.1"/>
    <property type="molecule type" value="Genomic_DNA"/>
</dbReference>
<organism evidence="6 7">
    <name type="scientific">Parapusillimonas granuli</name>
    <dbReference type="NCBI Taxonomy" id="380911"/>
    <lineage>
        <taxon>Bacteria</taxon>
        <taxon>Pseudomonadati</taxon>
        <taxon>Pseudomonadota</taxon>
        <taxon>Betaproteobacteria</taxon>
        <taxon>Burkholderiales</taxon>
        <taxon>Alcaligenaceae</taxon>
        <taxon>Parapusillimonas</taxon>
    </lineage>
</organism>
<evidence type="ECO:0000313" key="6">
    <source>
        <dbReference type="EMBL" id="NYT51178.1"/>
    </source>
</evidence>
<dbReference type="GO" id="GO:0016887">
    <property type="term" value="F:ATP hydrolysis activity"/>
    <property type="evidence" value="ECO:0007669"/>
    <property type="project" value="InterPro"/>
</dbReference>
<dbReference type="SUPFAM" id="SSF52540">
    <property type="entry name" value="P-loop containing nucleoside triphosphate hydrolases"/>
    <property type="match status" value="1"/>
</dbReference>
<evidence type="ECO:0000256" key="1">
    <source>
        <dbReference type="ARBA" id="ARBA00022448"/>
    </source>
</evidence>
<sequence>MTNKLTLKGVNKRFGGVVVADGIDLEVRGGEILGLIGPNGAGKTTLFNLISGVVPMDSGTVELNERRIDGLPLYKRARLGVARTWQHMRLFGSMSVLDNLMIGASDYPGESLMRLIFQGLTVRQAERAAREQAMDILGRMGLQNLAQANVNDITFGQQKLVGLARGLMSNGACLLLDEPMAGVEGRAYETMRDIVRQEAQAGRAVCVVEHNVSFIRDLCNSAVFMAQGRILERGDVKTLLESKVLAELYFGKQGTQT</sequence>
<name>A0A853G1L2_9BURK</name>
<keyword evidence="1" id="KW-0813">Transport</keyword>
<dbReference type="InterPro" id="IPR003593">
    <property type="entry name" value="AAA+_ATPase"/>
</dbReference>
<dbReference type="GO" id="GO:0005524">
    <property type="term" value="F:ATP binding"/>
    <property type="evidence" value="ECO:0007669"/>
    <property type="project" value="UniProtKB-KW"/>
</dbReference>
<dbReference type="PROSITE" id="PS50893">
    <property type="entry name" value="ABC_TRANSPORTER_2"/>
    <property type="match status" value="1"/>
</dbReference>
<keyword evidence="2" id="KW-0472">Membrane</keyword>